<organism evidence="2 3">
    <name type="scientific">Meristemomyces frigidus</name>
    <dbReference type="NCBI Taxonomy" id="1508187"/>
    <lineage>
        <taxon>Eukaryota</taxon>
        <taxon>Fungi</taxon>
        <taxon>Dikarya</taxon>
        <taxon>Ascomycota</taxon>
        <taxon>Pezizomycotina</taxon>
        <taxon>Dothideomycetes</taxon>
        <taxon>Dothideomycetidae</taxon>
        <taxon>Mycosphaerellales</taxon>
        <taxon>Teratosphaeriaceae</taxon>
        <taxon>Meristemomyces</taxon>
    </lineage>
</organism>
<dbReference type="AlphaFoldDB" id="A0AAN7TLC4"/>
<protein>
    <recommendedName>
        <fullName evidence="1">Cupin type-2 domain-containing protein</fullName>
    </recommendedName>
</protein>
<dbReference type="SUPFAM" id="SSF51182">
    <property type="entry name" value="RmlC-like cupins"/>
    <property type="match status" value="1"/>
</dbReference>
<dbReference type="EMBL" id="JAVRRL010000023">
    <property type="protein sequence ID" value="KAK5113556.1"/>
    <property type="molecule type" value="Genomic_DNA"/>
</dbReference>
<dbReference type="PANTHER" id="PTHR36156">
    <property type="entry name" value="SLR2101 PROTEIN"/>
    <property type="match status" value="1"/>
</dbReference>
<dbReference type="Gene3D" id="2.20.70.150">
    <property type="match status" value="1"/>
</dbReference>
<dbReference type="PANTHER" id="PTHR36156:SF3">
    <property type="entry name" value="CUPIN 2 CONSERVED BARREL DOMAIN-CONTAINING PROTEIN"/>
    <property type="match status" value="1"/>
</dbReference>
<dbReference type="Proteomes" id="UP001310890">
    <property type="component" value="Unassembled WGS sequence"/>
</dbReference>
<name>A0AAN7TLC4_9PEZI</name>
<dbReference type="InterPro" id="IPR014710">
    <property type="entry name" value="RmlC-like_jellyroll"/>
</dbReference>
<dbReference type="CDD" id="cd02231">
    <property type="entry name" value="cupin_BLL6423-like"/>
    <property type="match status" value="1"/>
</dbReference>
<feature type="domain" description="Cupin type-2" evidence="1">
    <location>
        <begin position="87"/>
        <end position="154"/>
    </location>
</feature>
<dbReference type="Gene3D" id="2.60.120.10">
    <property type="entry name" value="Jelly Rolls"/>
    <property type="match status" value="1"/>
</dbReference>
<dbReference type="Pfam" id="PF07883">
    <property type="entry name" value="Cupin_2"/>
    <property type="match status" value="1"/>
</dbReference>
<evidence type="ECO:0000313" key="2">
    <source>
        <dbReference type="EMBL" id="KAK5113556.1"/>
    </source>
</evidence>
<evidence type="ECO:0000259" key="1">
    <source>
        <dbReference type="Pfam" id="PF07883"/>
    </source>
</evidence>
<reference evidence="2" key="1">
    <citation type="submission" date="2023-08" db="EMBL/GenBank/DDBJ databases">
        <title>Black Yeasts Isolated from many extreme environments.</title>
        <authorList>
            <person name="Coleine C."/>
            <person name="Stajich J.E."/>
            <person name="Selbmann L."/>
        </authorList>
    </citation>
    <scope>NUCLEOTIDE SEQUENCE</scope>
    <source>
        <strain evidence="2">CCFEE 5401</strain>
    </source>
</reference>
<dbReference type="InterPro" id="IPR013096">
    <property type="entry name" value="Cupin_2"/>
</dbReference>
<accession>A0AAN7TLC4</accession>
<comment type="caution">
    <text evidence="2">The sequence shown here is derived from an EMBL/GenBank/DDBJ whole genome shotgun (WGS) entry which is preliminary data.</text>
</comment>
<proteinExistence type="predicted"/>
<dbReference type="InterPro" id="IPR047142">
    <property type="entry name" value="OryJ/VirC-like"/>
</dbReference>
<gene>
    <name evidence="2" type="ORF">LTR62_003425</name>
</gene>
<sequence>MSMDSLPKVSRFVTTHNAEGKAVFSDAVGEAAAPKVVGGGDAIFGLQYCSEQFPVDLNADRDIEAYKKFSQQPPGLVINSGTVLRTVDMVPGHLSPMHRTVSLDYGIVLQGEVELILDSGETRKMKQGDVAIQRGTMHAWRNLSKTEPARMIYVLLPAEALDVAGQKLGENLADMEGVPGSS</sequence>
<dbReference type="InterPro" id="IPR011051">
    <property type="entry name" value="RmlC_Cupin_sf"/>
</dbReference>
<evidence type="ECO:0000313" key="3">
    <source>
        <dbReference type="Proteomes" id="UP001310890"/>
    </source>
</evidence>